<evidence type="ECO:0000256" key="1">
    <source>
        <dbReference type="ARBA" id="ARBA00023002"/>
    </source>
</evidence>
<proteinExistence type="predicted"/>
<dbReference type="SUPFAM" id="SSF51905">
    <property type="entry name" value="FAD/NAD(P)-binding domain"/>
    <property type="match status" value="1"/>
</dbReference>
<dbReference type="InterPro" id="IPR041117">
    <property type="entry name" value="SoxA_A3"/>
</dbReference>
<dbReference type="InterPro" id="IPR023753">
    <property type="entry name" value="FAD/NAD-binding_dom"/>
</dbReference>
<reference evidence="5" key="1">
    <citation type="submission" date="2016-10" db="EMBL/GenBank/DDBJ databases">
        <authorList>
            <person name="Varghese N."/>
            <person name="Submissions S."/>
        </authorList>
    </citation>
    <scope>NUCLEOTIDE SEQUENCE [LARGE SCALE GENOMIC DNA]</scope>
    <source>
        <strain evidence="5">CGMCC 1.6494</strain>
    </source>
</reference>
<dbReference type="AlphaFoldDB" id="A0A1G9X012"/>
<dbReference type="InterPro" id="IPR041854">
    <property type="entry name" value="BFD-like_2Fe2S-bd_dom_sf"/>
</dbReference>
<evidence type="ECO:0000313" key="4">
    <source>
        <dbReference type="EMBL" id="SDM89733.1"/>
    </source>
</evidence>
<keyword evidence="5" id="KW-1185">Reference proteome</keyword>
<feature type="domain" description="SoxA A3" evidence="3">
    <location>
        <begin position="382"/>
        <end position="456"/>
    </location>
</feature>
<dbReference type="CDD" id="cd19946">
    <property type="entry name" value="GlpA-like_Fer2_BFD-like"/>
    <property type="match status" value="1"/>
</dbReference>
<accession>A0A1G9X012</accession>
<evidence type="ECO:0000313" key="5">
    <source>
        <dbReference type="Proteomes" id="UP000199677"/>
    </source>
</evidence>
<sequence>MITHDLVILGTGPAGMAAATTALEYGITPVVIDEQPAAGGQIYRALESTPVRDRRILGEDYWSGESLIKGLKDPQIDYRPATTVWQLTRQREIGLLHDDKAEMICARHIILATGAMERPMPIPGWTLPGVMTAGSGQILLKSAGAVPQAPVVLAGCGPLLLLLATQYLRAGVEIAAILDTTPRNRYRAALKHTPGALRNASTLLKGVGLLRELRRAGVRHIKGVSALRAEGSGQLERVLWKQQGDDNWQTLETPTLLLHQGVIPNTQITRAVDCHHEWDEQQLSWRPRLDEWLSTDIPGIAVAGDGGGIVGAKAAAMQGQLAGLGAALALDKLTLANSTERAQPIRKALARDTAIRPFLDVLYRPAKQWRLPDDDTLACRCEEVTGGEIRRMAEMGCRGPNQTKSFTRCGMGPCQGRMCGITVSELLADANQQSVEETGYYRLRPPFKPITLGQLAKAAEEG</sequence>
<dbReference type="GO" id="GO:0016491">
    <property type="term" value="F:oxidoreductase activity"/>
    <property type="evidence" value="ECO:0007669"/>
    <property type="project" value="UniProtKB-KW"/>
</dbReference>
<gene>
    <name evidence="4" type="ORF">SAMN04487951_10164</name>
</gene>
<keyword evidence="4" id="KW-0670">Pyruvate</keyword>
<evidence type="ECO:0000259" key="3">
    <source>
        <dbReference type="Pfam" id="PF17806"/>
    </source>
</evidence>
<dbReference type="Pfam" id="PF17806">
    <property type="entry name" value="SO_alpha_A3"/>
    <property type="match status" value="1"/>
</dbReference>
<organism evidence="4 5">
    <name type="scientific">Vreelandella arcis</name>
    <dbReference type="NCBI Taxonomy" id="416873"/>
    <lineage>
        <taxon>Bacteria</taxon>
        <taxon>Pseudomonadati</taxon>
        <taxon>Pseudomonadota</taxon>
        <taxon>Gammaproteobacteria</taxon>
        <taxon>Oceanospirillales</taxon>
        <taxon>Halomonadaceae</taxon>
        <taxon>Vreelandella</taxon>
    </lineage>
</organism>
<evidence type="ECO:0000259" key="2">
    <source>
        <dbReference type="Pfam" id="PF07992"/>
    </source>
</evidence>
<dbReference type="EMBL" id="FNII01000001">
    <property type="protein sequence ID" value="SDM89733.1"/>
    <property type="molecule type" value="Genomic_DNA"/>
</dbReference>
<dbReference type="OrthoDB" id="9801699at2"/>
<dbReference type="PRINTS" id="PR00368">
    <property type="entry name" value="FADPNR"/>
</dbReference>
<dbReference type="PRINTS" id="PR00411">
    <property type="entry name" value="PNDRDTASEI"/>
</dbReference>
<dbReference type="PANTHER" id="PTHR42949:SF3">
    <property type="entry name" value="ANAEROBIC GLYCEROL-3-PHOSPHATE DEHYDROGENASE SUBUNIT B"/>
    <property type="match status" value="1"/>
</dbReference>
<dbReference type="InterPro" id="IPR036188">
    <property type="entry name" value="FAD/NAD-bd_sf"/>
</dbReference>
<dbReference type="STRING" id="416873.SAMN04487951_10164"/>
<dbReference type="Gene3D" id="1.10.10.1100">
    <property type="entry name" value="BFD-like [2Fe-2S]-binding domain"/>
    <property type="match status" value="1"/>
</dbReference>
<dbReference type="Gene3D" id="3.50.50.60">
    <property type="entry name" value="FAD/NAD(P)-binding domain"/>
    <property type="match status" value="2"/>
</dbReference>
<dbReference type="Proteomes" id="UP000199677">
    <property type="component" value="Unassembled WGS sequence"/>
</dbReference>
<name>A0A1G9X012_9GAMM</name>
<protein>
    <submittedName>
        <fullName evidence="4">Pyruvate/2-oxoglutarate dehydrogenase complex, dihydrolipoamide dehydrogenase (E3) component</fullName>
    </submittedName>
</protein>
<dbReference type="PIRSF" id="PIRSF037495">
    <property type="entry name" value="Opine_OX_OoxA/HcnB"/>
    <property type="match status" value="1"/>
</dbReference>
<dbReference type="Pfam" id="PF07992">
    <property type="entry name" value="Pyr_redox_2"/>
    <property type="match status" value="1"/>
</dbReference>
<dbReference type="InterPro" id="IPR051691">
    <property type="entry name" value="Metab_Enz_Cyan_OpOx_G3PDH"/>
</dbReference>
<dbReference type="InterPro" id="IPR017224">
    <property type="entry name" value="Opine_Oxase_asu/HCN_bsu"/>
</dbReference>
<dbReference type="PANTHER" id="PTHR42949">
    <property type="entry name" value="ANAEROBIC GLYCEROL-3-PHOSPHATE DEHYDROGENASE SUBUNIT B"/>
    <property type="match status" value="1"/>
</dbReference>
<feature type="domain" description="FAD/NAD(P)-binding" evidence="2">
    <location>
        <begin position="5"/>
        <end position="319"/>
    </location>
</feature>
<dbReference type="RefSeq" id="WP_089701340.1">
    <property type="nucleotide sequence ID" value="NZ_FNII01000001.1"/>
</dbReference>
<keyword evidence="1" id="KW-0560">Oxidoreductase</keyword>